<accession>A0A0U5FYT0</accession>
<dbReference type="STRING" id="454130.A0A0U5FYT0"/>
<evidence type="ECO:0000313" key="3">
    <source>
        <dbReference type="Proteomes" id="UP000054771"/>
    </source>
</evidence>
<organism evidence="2 3">
    <name type="scientific">Aspergillus calidoustus</name>
    <dbReference type="NCBI Taxonomy" id="454130"/>
    <lineage>
        <taxon>Eukaryota</taxon>
        <taxon>Fungi</taxon>
        <taxon>Dikarya</taxon>
        <taxon>Ascomycota</taxon>
        <taxon>Pezizomycotina</taxon>
        <taxon>Eurotiomycetes</taxon>
        <taxon>Eurotiomycetidae</taxon>
        <taxon>Eurotiales</taxon>
        <taxon>Aspergillaceae</taxon>
        <taxon>Aspergillus</taxon>
        <taxon>Aspergillus subgen. Nidulantes</taxon>
    </lineage>
</organism>
<evidence type="ECO:0000313" key="2">
    <source>
        <dbReference type="EMBL" id="CEL04704.1"/>
    </source>
</evidence>
<keyword evidence="3" id="KW-1185">Reference proteome</keyword>
<dbReference type="EMBL" id="CDMC01000004">
    <property type="protein sequence ID" value="CEL04704.1"/>
    <property type="molecule type" value="Genomic_DNA"/>
</dbReference>
<dbReference type="OMA" id="YICTRAT"/>
<evidence type="ECO:0000256" key="1">
    <source>
        <dbReference type="SAM" id="MobiDB-lite"/>
    </source>
</evidence>
<gene>
    <name evidence="2" type="ORF">ASPCAL05830</name>
</gene>
<feature type="region of interest" description="Disordered" evidence="1">
    <location>
        <begin position="1"/>
        <end position="52"/>
    </location>
</feature>
<sequence>MSHKLESISTVPSGSTGSHPSRSSAMQSSSGDSSVQSRIDSSDSHRIGGPGNLPRWPLITGLSPDIDPEVGIAVVDIAVGHLQELNLEWKKAYICTRATEGSDARPIDSTTLLISVESFEERRDSIVALLDTLLTVLPGLGYTGRIEIIDWRAINGPQTFLPKVSSQQQDEWNTTLDRAIGVLGHHRVDWRQIVLANRGYWEEVSKPTVVIKTPELSTEQEQAFQKLHQDLSDQNLEVERMGVGGLWGLFASVGETVLAEQISQNLGWPVNPDYHAMGISVGRNMQNTSTLGGYLKVRQDGTEHTVGITCYHGVRLDSTGSFDEGMSPNHCPVCEARH</sequence>
<feature type="compositionally biased region" description="Low complexity" evidence="1">
    <location>
        <begin position="12"/>
        <end position="39"/>
    </location>
</feature>
<dbReference type="Proteomes" id="UP000054771">
    <property type="component" value="Unassembled WGS sequence"/>
</dbReference>
<dbReference type="OrthoDB" id="4497426at2759"/>
<protein>
    <submittedName>
        <fullName evidence="2">Uncharacterized protein</fullName>
    </submittedName>
</protein>
<name>A0A0U5FYT0_ASPCI</name>
<reference evidence="3" key="1">
    <citation type="journal article" date="2016" name="Genome Announc.">
        <title>Draft genome sequences of fungus Aspergillus calidoustus.</title>
        <authorList>
            <person name="Horn F."/>
            <person name="Linde J."/>
            <person name="Mattern D.J."/>
            <person name="Walther G."/>
            <person name="Guthke R."/>
            <person name="Scherlach K."/>
            <person name="Martin K."/>
            <person name="Brakhage A.A."/>
            <person name="Petzke L."/>
            <person name="Valiante V."/>
        </authorList>
    </citation>
    <scope>NUCLEOTIDE SEQUENCE [LARGE SCALE GENOMIC DNA]</scope>
    <source>
        <strain evidence="3">SF006504</strain>
    </source>
</reference>
<dbReference type="AlphaFoldDB" id="A0A0U5FYT0"/>
<proteinExistence type="predicted"/>